<dbReference type="RefSeq" id="WP_259661992.1">
    <property type="nucleotide sequence ID" value="NZ_JAHXRI010000010.1"/>
</dbReference>
<keyword evidence="1" id="KW-0732">Signal</keyword>
<keyword evidence="3" id="KW-1185">Reference proteome</keyword>
<feature type="signal peptide" evidence="1">
    <location>
        <begin position="1"/>
        <end position="22"/>
    </location>
</feature>
<reference evidence="2" key="1">
    <citation type="submission" date="2021-07" db="EMBL/GenBank/DDBJ databases">
        <title>New genus and species of the family Alcaligenaceae.</title>
        <authorList>
            <person name="Hahn M.W."/>
        </authorList>
    </citation>
    <scope>NUCLEOTIDE SEQUENCE</scope>
    <source>
        <strain evidence="2">LF4-65</strain>
    </source>
</reference>
<organism evidence="2 3">
    <name type="scientific">Zwartia hollandica</name>
    <dbReference type="NCBI Taxonomy" id="324606"/>
    <lineage>
        <taxon>Bacteria</taxon>
        <taxon>Pseudomonadati</taxon>
        <taxon>Pseudomonadota</taxon>
        <taxon>Betaproteobacteria</taxon>
        <taxon>Burkholderiales</taxon>
        <taxon>Alcaligenaceae</taxon>
        <taxon>Zwartia</taxon>
    </lineage>
</organism>
<gene>
    <name evidence="2" type="ORF">KZZ10_13170</name>
</gene>
<evidence type="ECO:0000313" key="3">
    <source>
        <dbReference type="Proteomes" id="UP000739565"/>
    </source>
</evidence>
<dbReference type="AlphaFoldDB" id="A0A953NBQ8"/>
<comment type="caution">
    <text evidence="2">The sequence shown here is derived from an EMBL/GenBank/DDBJ whole genome shotgun (WGS) entry which is preliminary data.</text>
</comment>
<evidence type="ECO:0000313" key="2">
    <source>
        <dbReference type="EMBL" id="MBZ1351598.1"/>
    </source>
</evidence>
<feature type="chain" id="PRO_5037140380" evidence="1">
    <location>
        <begin position="23"/>
        <end position="356"/>
    </location>
</feature>
<proteinExistence type="predicted"/>
<protein>
    <submittedName>
        <fullName evidence="2">Uncharacterized protein</fullName>
    </submittedName>
</protein>
<dbReference type="EMBL" id="JAHXRI010000010">
    <property type="protein sequence ID" value="MBZ1351598.1"/>
    <property type="molecule type" value="Genomic_DNA"/>
</dbReference>
<accession>A0A953NBQ8</accession>
<dbReference type="Proteomes" id="UP000739565">
    <property type="component" value="Unassembled WGS sequence"/>
</dbReference>
<name>A0A953NBQ8_9BURK</name>
<sequence length="356" mass="39564">MKRLLRSVLQVTVGLTAALALTAISDRLAHAQAVQGTYLAAGAQANAAIPFFGAGSKAQADGAWDYYQKSIGQPMSEWAKTEIRRPPGGTVFYPFSGPDFVTVSHLFPQADRFVMVAMQAAGEPADVANMSSVRLQSFQAKFMREWMKFSRLAFFRTDDLNEDLRDKHAQIGVTTILITFALYSGYDVKAVYPIVFDEASGDYVKANGPWKSVRLELSKAGKPVVLDYVSLDLSDGALSQSASTRAWLARESRHPVLLKAASHLLQETYFSVLRDILVENAPMVVQDETGLNYTNLAQIGPVDLYGGFLYPHELFNRKKQESLAQAYRESKDVKPLPFAFSYNKTTERRSVQIVRR</sequence>
<evidence type="ECO:0000256" key="1">
    <source>
        <dbReference type="SAM" id="SignalP"/>
    </source>
</evidence>